<dbReference type="HAMAP" id="MF_01420">
    <property type="entry name" value="HTH_type_WhiA"/>
    <property type="match status" value="1"/>
</dbReference>
<dbReference type="InterPro" id="IPR039518">
    <property type="entry name" value="WhiA_LAGLIDADG_dom"/>
</dbReference>
<evidence type="ECO:0000256" key="5">
    <source>
        <dbReference type="SAM" id="MobiDB-lite"/>
    </source>
</evidence>
<evidence type="ECO:0000259" key="8">
    <source>
        <dbReference type="Pfam" id="PF14527"/>
    </source>
</evidence>
<proteinExistence type="inferred from homology"/>
<evidence type="ECO:0000256" key="3">
    <source>
        <dbReference type="ARBA" id="ARBA00023306"/>
    </source>
</evidence>
<evidence type="ECO:0000256" key="2">
    <source>
        <dbReference type="ARBA" id="ARBA00023125"/>
    </source>
</evidence>
<dbReference type="Pfam" id="PF14527">
    <property type="entry name" value="LAGLIDADG_WhiA"/>
    <property type="match status" value="1"/>
</dbReference>
<dbReference type="InterPro" id="IPR018478">
    <property type="entry name" value="Sporu_reg_WhiA_N_dom"/>
</dbReference>
<evidence type="ECO:0000313" key="10">
    <source>
        <dbReference type="Proteomes" id="UP000469292"/>
    </source>
</evidence>
<dbReference type="PANTHER" id="PTHR37307">
    <property type="entry name" value="CELL DIVISION PROTEIN WHIA-RELATED"/>
    <property type="match status" value="1"/>
</dbReference>
<keyword evidence="1 4" id="KW-0132">Cell division</keyword>
<feature type="compositionally biased region" description="Low complexity" evidence="5">
    <location>
        <begin position="314"/>
        <end position="328"/>
    </location>
</feature>
<name>A0A6I5N0G0_9BIFI</name>
<dbReference type="NCBIfam" id="TIGR00647">
    <property type="entry name" value="DNA_bind_WhiA"/>
    <property type="match status" value="1"/>
</dbReference>
<comment type="similarity">
    <text evidence="4">Belongs to the WhiA family.</text>
</comment>
<evidence type="ECO:0000313" key="9">
    <source>
        <dbReference type="EMBL" id="NEG69139.1"/>
    </source>
</evidence>
<comment type="caution">
    <text evidence="9">The sequence shown here is derived from an EMBL/GenBank/DDBJ whole genome shotgun (WGS) entry which is preliminary data.</text>
</comment>
<dbReference type="InterPro" id="IPR023054">
    <property type="entry name" value="Sporulation_regulator_WhiA_C"/>
</dbReference>
<dbReference type="InterPro" id="IPR003802">
    <property type="entry name" value="Sporulation_regulator_WhiA"/>
</dbReference>
<evidence type="ECO:0000256" key="4">
    <source>
        <dbReference type="HAMAP-Rule" id="MF_01420"/>
    </source>
</evidence>
<dbReference type="Pfam" id="PF10298">
    <property type="entry name" value="WhiA_N"/>
    <property type="match status" value="1"/>
</dbReference>
<organism evidence="9 10">
    <name type="scientific">Bifidobacterium choloepi</name>
    <dbReference type="NCBI Taxonomy" id="2614131"/>
    <lineage>
        <taxon>Bacteria</taxon>
        <taxon>Bacillati</taxon>
        <taxon>Actinomycetota</taxon>
        <taxon>Actinomycetes</taxon>
        <taxon>Bifidobacteriales</taxon>
        <taxon>Bifidobacteriaceae</taxon>
        <taxon>Bifidobacterium</taxon>
    </lineage>
</organism>
<dbReference type="EMBL" id="VYSG01000001">
    <property type="protein sequence ID" value="NEG69139.1"/>
    <property type="molecule type" value="Genomic_DNA"/>
</dbReference>
<evidence type="ECO:0000256" key="1">
    <source>
        <dbReference type="ARBA" id="ARBA00022618"/>
    </source>
</evidence>
<evidence type="ECO:0000259" key="7">
    <source>
        <dbReference type="Pfam" id="PF10298"/>
    </source>
</evidence>
<dbReference type="Gene3D" id="3.10.28.10">
    <property type="entry name" value="Homing endonucleases"/>
    <property type="match status" value="1"/>
</dbReference>
<feature type="domain" description="Sporulation regulator WhiA C-terminal" evidence="6">
    <location>
        <begin position="223"/>
        <end position="305"/>
    </location>
</feature>
<dbReference type="Pfam" id="PF02650">
    <property type="entry name" value="HTH_WhiA"/>
    <property type="match status" value="1"/>
</dbReference>
<feature type="domain" description="WhiA LAGLIDADG-like" evidence="8">
    <location>
        <begin position="129"/>
        <end position="220"/>
    </location>
</feature>
<evidence type="ECO:0000259" key="6">
    <source>
        <dbReference type="Pfam" id="PF02650"/>
    </source>
</evidence>
<gene>
    <name evidence="4 9" type="primary">whiA</name>
    <name evidence="9" type="ORF">F6S87_00550</name>
</gene>
<comment type="function">
    <text evidence="4">Involved in cell division and chromosome segregation.</text>
</comment>
<sequence length="360" mass="38826">MALLDDVKRELSGITGEMPAARQAQATAMIRFGGGLKLIQRQIVVQAVFDSYEAAQWLQSAIKTLYGHDAAMNEIERPTPSGGVIKRYVVHVERGGAALALQTGLLDRRKHVVLGLPQDIVSGNIAQVKAAWRGAFLAHGSLSDPGKASYLEIVCPTREAAVSLTQAARRLGISAKPRQLRSSERVTLKDPDAIERMLLLMGAPNAAREWTGKRSDGEARGKANRLANFDDANMRRSAKAAAEAGKKVRHAFEVLGDEIPENLRAAGQLRLDHPDASLEQLGRLADPPITKDAVAGRIRRLLQLADKTERANGAHAATSPATEAPTEPVSEADIPDILPEKPLPQLDNMDRADGETPALR</sequence>
<dbReference type="GO" id="GO:0003677">
    <property type="term" value="F:DNA binding"/>
    <property type="evidence" value="ECO:0007669"/>
    <property type="project" value="UniProtKB-UniRule"/>
</dbReference>
<dbReference type="GO" id="GO:0043937">
    <property type="term" value="P:regulation of sporulation"/>
    <property type="evidence" value="ECO:0007669"/>
    <property type="project" value="InterPro"/>
</dbReference>
<keyword evidence="2 4" id="KW-0238">DNA-binding</keyword>
<dbReference type="PANTHER" id="PTHR37307:SF1">
    <property type="entry name" value="CELL DIVISION PROTEIN WHIA-RELATED"/>
    <property type="match status" value="1"/>
</dbReference>
<accession>A0A6I5N0G0</accession>
<dbReference type="AlphaFoldDB" id="A0A6I5N0G0"/>
<dbReference type="InterPro" id="IPR027434">
    <property type="entry name" value="Homing_endonucl"/>
</dbReference>
<keyword evidence="3 4" id="KW-0131">Cell cycle</keyword>
<reference evidence="9 10" key="1">
    <citation type="submission" date="2019-09" db="EMBL/GenBank/DDBJ databases">
        <title>Phylogenetic characterization of a novel taxon of the genus Bifidobacterium: Bifidobacterium choloepi sp. nov.</title>
        <authorList>
            <person name="Modesto M."/>
            <person name="Satti M."/>
        </authorList>
    </citation>
    <scope>NUCLEOTIDE SEQUENCE [LARGE SCALE GENOMIC DNA]</scope>
    <source>
        <strain evidence="9 10">BRDM6</strain>
    </source>
</reference>
<feature type="domain" description="Sporulation transcription regulator WhiA N-terminal" evidence="7">
    <location>
        <begin position="21"/>
        <end position="106"/>
    </location>
</feature>
<dbReference type="Proteomes" id="UP000469292">
    <property type="component" value="Unassembled WGS sequence"/>
</dbReference>
<keyword evidence="10" id="KW-1185">Reference proteome</keyword>
<dbReference type="GO" id="GO:0051301">
    <property type="term" value="P:cell division"/>
    <property type="evidence" value="ECO:0007669"/>
    <property type="project" value="UniProtKB-UniRule"/>
</dbReference>
<protein>
    <recommendedName>
        <fullName evidence="4">Probable cell division protein WhiA</fullName>
    </recommendedName>
</protein>
<feature type="region of interest" description="Disordered" evidence="5">
    <location>
        <begin position="309"/>
        <end position="360"/>
    </location>
</feature>